<dbReference type="EMBL" id="AP024718">
    <property type="protein sequence ID" value="BCX89461.1"/>
    <property type="molecule type" value="Genomic_DNA"/>
</dbReference>
<name>A0AAU9CF56_9GAMM</name>
<feature type="region of interest" description="Disordered" evidence="1">
    <location>
        <begin position="453"/>
        <end position="487"/>
    </location>
</feature>
<dbReference type="PANTHER" id="PTHR43681:SF1">
    <property type="entry name" value="SARCALUMENIN"/>
    <property type="match status" value="1"/>
</dbReference>
<feature type="domain" description="Dynamin N-terminal" evidence="3">
    <location>
        <begin position="58"/>
        <end position="224"/>
    </location>
</feature>
<protein>
    <recommendedName>
        <fullName evidence="3">Dynamin N-terminal domain-containing protein</fullName>
    </recommendedName>
</protein>
<dbReference type="RefSeq" id="WP_286291799.1">
    <property type="nucleotide sequence ID" value="NZ_AP024718.1"/>
</dbReference>
<dbReference type="Proteomes" id="UP001321450">
    <property type="component" value="Chromosome"/>
</dbReference>
<evidence type="ECO:0000259" key="3">
    <source>
        <dbReference type="Pfam" id="PF00350"/>
    </source>
</evidence>
<keyword evidence="2" id="KW-1133">Transmembrane helix</keyword>
<proteinExistence type="predicted"/>
<evidence type="ECO:0000313" key="4">
    <source>
        <dbReference type="EMBL" id="BCX89461.1"/>
    </source>
</evidence>
<feature type="transmembrane region" description="Helical" evidence="2">
    <location>
        <begin position="365"/>
        <end position="390"/>
    </location>
</feature>
<dbReference type="KEGG" id="meiy:MIN45_P1834"/>
<feature type="compositionally biased region" description="Low complexity" evidence="1">
    <location>
        <begin position="472"/>
        <end position="487"/>
    </location>
</feature>
<evidence type="ECO:0000256" key="1">
    <source>
        <dbReference type="SAM" id="MobiDB-lite"/>
    </source>
</evidence>
<accession>A0AAU9CF56</accession>
<dbReference type="Pfam" id="PF00350">
    <property type="entry name" value="Dynamin_N"/>
    <property type="match status" value="1"/>
</dbReference>
<reference evidence="5" key="1">
    <citation type="journal article" date="2024" name="Int. J. Syst. Evol. Microbiol.">
        <title>Methylomarinovum tepidoasis sp. nov., a moderately thermophilic methanotroph of the family Methylothermaceae isolated from a deep-sea hydrothermal field.</title>
        <authorList>
            <person name="Hirayama H."/>
            <person name="Takaki Y."/>
            <person name="Abe M."/>
            <person name="Miyazaki M."/>
            <person name="Uematsu K."/>
            <person name="Matsui Y."/>
            <person name="Takai K."/>
        </authorList>
    </citation>
    <scope>NUCLEOTIDE SEQUENCE [LARGE SCALE GENOMIC DNA]</scope>
    <source>
        <strain evidence="5">IN45</strain>
    </source>
</reference>
<dbReference type="InterPro" id="IPR051943">
    <property type="entry name" value="TRAFAC_Dynamin-like_GTPase"/>
</dbReference>
<gene>
    <name evidence="4" type="ORF">MIN45_P1834</name>
</gene>
<keyword evidence="5" id="KW-1185">Reference proteome</keyword>
<evidence type="ECO:0000256" key="2">
    <source>
        <dbReference type="SAM" id="Phobius"/>
    </source>
</evidence>
<keyword evidence="2" id="KW-0812">Transmembrane</keyword>
<feature type="compositionally biased region" description="Basic and acidic residues" evidence="1">
    <location>
        <begin position="462"/>
        <end position="471"/>
    </location>
</feature>
<sequence>MQASEIYVQNLERHLAQENPLLVDVAKNFQTIDKVANSLGLLRSDQSTARQIPWWPLVSVLGLFSSGKSTFINHFLGQKVQRSGVQAVDDKFTVLCYSPDPEVKTLPGLALDVDPRFPFYRISQEIEEAMEGEGKRINAYLQLKTCNSENLKGKILIDSPGFDADAQRSATLRITKHIIDISDLVLIFFDARRPEPGAMRDTLEYLVKTSVDRHDSEKFIYILNQIDVTAREDSLAEVVAAWKSALAERGLNVTHFYTIFSPEVEINCDNDYVKQRLIARRDRDLEEIHRRIKQVEVKRAYRVLSTLDQTAKELKDQAIPELVKALTGWRNWTLRLDTLILAALIGAVVFGGVTTGFWFNPLADAIAAGAGLVILGIFHWLFSSIFKAIYRRRLARRQKQLGLRFNLVRAFNQCANWRLFATGKIRGWSDKVGEELEKIVNQADILIQRLNDQMTNPSGESSAKKETEKPAVAEAAKAEPVAAAPVS</sequence>
<dbReference type="InterPro" id="IPR045063">
    <property type="entry name" value="Dynamin_N"/>
</dbReference>
<feature type="transmembrane region" description="Helical" evidence="2">
    <location>
        <begin position="339"/>
        <end position="359"/>
    </location>
</feature>
<organism evidence="4 5">
    <name type="scientific">Methylomarinovum tepidoasis</name>
    <dbReference type="NCBI Taxonomy" id="2840183"/>
    <lineage>
        <taxon>Bacteria</taxon>
        <taxon>Pseudomonadati</taxon>
        <taxon>Pseudomonadota</taxon>
        <taxon>Gammaproteobacteria</taxon>
        <taxon>Methylococcales</taxon>
        <taxon>Methylothermaceae</taxon>
        <taxon>Methylomarinovum</taxon>
    </lineage>
</organism>
<dbReference type="AlphaFoldDB" id="A0AAU9CF56"/>
<dbReference type="Gene3D" id="3.40.50.300">
    <property type="entry name" value="P-loop containing nucleotide triphosphate hydrolases"/>
    <property type="match status" value="1"/>
</dbReference>
<dbReference type="SUPFAM" id="SSF52540">
    <property type="entry name" value="P-loop containing nucleoside triphosphate hydrolases"/>
    <property type="match status" value="1"/>
</dbReference>
<dbReference type="PANTHER" id="PTHR43681">
    <property type="entry name" value="TRANSMEMBRANE GTPASE FZO"/>
    <property type="match status" value="1"/>
</dbReference>
<keyword evidence="2" id="KW-0472">Membrane</keyword>
<dbReference type="InterPro" id="IPR027417">
    <property type="entry name" value="P-loop_NTPase"/>
</dbReference>
<evidence type="ECO:0000313" key="5">
    <source>
        <dbReference type="Proteomes" id="UP001321450"/>
    </source>
</evidence>